<accession>A0A7M5X5E8</accession>
<evidence type="ECO:0000256" key="1">
    <source>
        <dbReference type="SAM" id="Coils"/>
    </source>
</evidence>
<dbReference type="AlphaFoldDB" id="A0A7M5X5E8"/>
<keyword evidence="3" id="KW-1185">Reference proteome</keyword>
<dbReference type="EnsemblMetazoa" id="CLYHEMT018098.1">
    <property type="protein sequence ID" value="CLYHEMP018098.1"/>
    <property type="gene ID" value="CLYHEMG018098"/>
</dbReference>
<feature type="coiled-coil region" evidence="1">
    <location>
        <begin position="6"/>
        <end position="193"/>
    </location>
</feature>
<keyword evidence="1" id="KW-0175">Coiled coil</keyword>
<organism evidence="2 3">
    <name type="scientific">Clytia hemisphaerica</name>
    <dbReference type="NCBI Taxonomy" id="252671"/>
    <lineage>
        <taxon>Eukaryota</taxon>
        <taxon>Metazoa</taxon>
        <taxon>Cnidaria</taxon>
        <taxon>Hydrozoa</taxon>
        <taxon>Hydroidolina</taxon>
        <taxon>Leptothecata</taxon>
        <taxon>Obeliida</taxon>
        <taxon>Clytiidae</taxon>
        <taxon>Clytia</taxon>
    </lineage>
</organism>
<evidence type="ECO:0000313" key="3">
    <source>
        <dbReference type="Proteomes" id="UP000594262"/>
    </source>
</evidence>
<name>A0A7M5X5E8_9CNID</name>
<evidence type="ECO:0000313" key="2">
    <source>
        <dbReference type="EnsemblMetazoa" id="CLYHEMP018098.1"/>
    </source>
</evidence>
<dbReference type="Proteomes" id="UP000594262">
    <property type="component" value="Unplaced"/>
</dbReference>
<reference evidence="2" key="1">
    <citation type="submission" date="2021-01" db="UniProtKB">
        <authorList>
            <consortium name="EnsemblMetazoa"/>
        </authorList>
    </citation>
    <scope>IDENTIFICATION</scope>
</reference>
<proteinExistence type="predicted"/>
<sequence length="283" mass="33017">MEKTNEVNYRELYEQARQQIEELVQQNHQLKIENDNLQSKASPKTSLIGAEQIKQLETELASYKQKINRQDQDNIQLKNMLRIANEKVEENSRRERAVLEQSMRQMQELKIQLEEYACKVEFLEKDNNDLQADLESADKEIEDVDQQNEALERRLEETIVEQNGLDFWIRKLVKEKREQRGQYEKSLAEAHSEIRMSNITKDKLSEQLAKSEADLKTVVHSHAIQMNHDLTIQIGLKHLKDCLQKKSLFSTLFKSRTTACKLDVVQKLLAHVGGALNTAAYFH</sequence>
<protein>
    <submittedName>
        <fullName evidence="2">Uncharacterized protein</fullName>
    </submittedName>
</protein>